<protein>
    <submittedName>
        <fullName evidence="1">Uncharacterized protein</fullName>
    </submittedName>
</protein>
<sequence>MMFTSPSGFPFLFWLVAQDSDQHIPHSTIQHLEPFGITVRCSSFQPLESCPESGSSSVFFLFAFGFTGFGSRSEDSFAITRFRQATNIASYQGSRSSMDCDTRAEDVDGNIKFDDIRFGLASDNAQKKQKNRRGCYNLLQLPFCELYSINPPGFHPPGLPMLFCHCTPVPCILYALYVISPN</sequence>
<gene>
    <name evidence="1" type="ORF">BD289DRAFT_272347</name>
</gene>
<evidence type="ECO:0000313" key="1">
    <source>
        <dbReference type="EMBL" id="PSS02183.1"/>
    </source>
</evidence>
<dbReference type="Proteomes" id="UP000241462">
    <property type="component" value="Unassembled WGS sequence"/>
</dbReference>
<organism evidence="1 2">
    <name type="scientific">Coniella lustricola</name>
    <dbReference type="NCBI Taxonomy" id="2025994"/>
    <lineage>
        <taxon>Eukaryota</taxon>
        <taxon>Fungi</taxon>
        <taxon>Dikarya</taxon>
        <taxon>Ascomycota</taxon>
        <taxon>Pezizomycotina</taxon>
        <taxon>Sordariomycetes</taxon>
        <taxon>Sordariomycetidae</taxon>
        <taxon>Diaporthales</taxon>
        <taxon>Schizoparmaceae</taxon>
        <taxon>Coniella</taxon>
    </lineage>
</organism>
<proteinExistence type="predicted"/>
<evidence type="ECO:0000313" key="2">
    <source>
        <dbReference type="Proteomes" id="UP000241462"/>
    </source>
</evidence>
<dbReference type="EMBL" id="KZ678379">
    <property type="protein sequence ID" value="PSS02183.1"/>
    <property type="molecule type" value="Genomic_DNA"/>
</dbReference>
<dbReference type="InParanoid" id="A0A2T3AKK7"/>
<dbReference type="AlphaFoldDB" id="A0A2T3AKK7"/>
<name>A0A2T3AKK7_9PEZI</name>
<keyword evidence="2" id="KW-1185">Reference proteome</keyword>
<accession>A0A2T3AKK7</accession>
<reference evidence="1 2" key="1">
    <citation type="journal article" date="2018" name="Mycol. Prog.">
        <title>Coniella lustricola, a new species from submerged detritus.</title>
        <authorList>
            <person name="Raudabaugh D.B."/>
            <person name="Iturriaga T."/>
            <person name="Carver A."/>
            <person name="Mondo S."/>
            <person name="Pangilinan J."/>
            <person name="Lipzen A."/>
            <person name="He G."/>
            <person name="Amirebrahimi M."/>
            <person name="Grigoriev I.V."/>
            <person name="Miller A.N."/>
        </authorList>
    </citation>
    <scope>NUCLEOTIDE SEQUENCE [LARGE SCALE GENOMIC DNA]</scope>
    <source>
        <strain evidence="1 2">B22-T-1</strain>
    </source>
</reference>